<dbReference type="SUPFAM" id="SSF52949">
    <property type="entry name" value="Macro domain-like"/>
    <property type="match status" value="1"/>
</dbReference>
<evidence type="ECO:0000313" key="3">
    <source>
        <dbReference type="Proteomes" id="UP001595886"/>
    </source>
</evidence>
<keyword evidence="2" id="KW-0378">Hydrolase</keyword>
<dbReference type="InterPro" id="IPR002589">
    <property type="entry name" value="Macro_dom"/>
</dbReference>
<comment type="caution">
    <text evidence="2">The sequence shown here is derived from an EMBL/GenBank/DDBJ whole genome shotgun (WGS) entry which is preliminary data.</text>
</comment>
<proteinExistence type="predicted"/>
<dbReference type="Pfam" id="PF01661">
    <property type="entry name" value="Macro"/>
    <property type="match status" value="1"/>
</dbReference>
<dbReference type="NCBIfam" id="NF001664">
    <property type="entry name" value="PRK00431.1-6"/>
    <property type="match status" value="1"/>
</dbReference>
<dbReference type="CDD" id="cd02908">
    <property type="entry name" value="Macro_OAADPr_deacetylase"/>
    <property type="match status" value="1"/>
</dbReference>
<dbReference type="Gene3D" id="3.40.220.10">
    <property type="entry name" value="Leucine Aminopeptidase, subunit E, domain 1"/>
    <property type="match status" value="1"/>
</dbReference>
<gene>
    <name evidence="2" type="ORF">ACFO6Q_11025</name>
</gene>
<organism evidence="2 3">
    <name type="scientific">Dokdonella ginsengisoli</name>
    <dbReference type="NCBI Taxonomy" id="363846"/>
    <lineage>
        <taxon>Bacteria</taxon>
        <taxon>Pseudomonadati</taxon>
        <taxon>Pseudomonadota</taxon>
        <taxon>Gammaproteobacteria</taxon>
        <taxon>Lysobacterales</taxon>
        <taxon>Rhodanobacteraceae</taxon>
        <taxon>Dokdonella</taxon>
    </lineage>
</organism>
<protein>
    <submittedName>
        <fullName evidence="2">O-acetyl-ADP-ribose deacetylase</fullName>
        <ecNumber evidence="2">3.1.1.106</ecNumber>
    </submittedName>
</protein>
<dbReference type="GO" id="GO:0061463">
    <property type="term" value="F:O-acetyl-ADP-ribose deacetylase activity"/>
    <property type="evidence" value="ECO:0007669"/>
    <property type="project" value="UniProtKB-EC"/>
</dbReference>
<dbReference type="InterPro" id="IPR043472">
    <property type="entry name" value="Macro_dom-like"/>
</dbReference>
<dbReference type="PROSITE" id="PS51154">
    <property type="entry name" value="MACRO"/>
    <property type="match status" value="1"/>
</dbReference>
<sequence length="176" mass="18150">MKPALDIVEADITTLDVDAIVNAANETLLGGGGVDGAIHHAAGPDLLAACRALPQVRPGVRCPTGQARITPGFALPARFVIHTVGPVWRGGARGEADLLASCYRQSLRLARGHALRGIAFPAISCGVYGYPVAQAARIALREVTAAATGLERIVLCCFGAATAAAYRAALRDLSGR</sequence>
<evidence type="ECO:0000313" key="2">
    <source>
        <dbReference type="EMBL" id="MFC4820860.1"/>
    </source>
</evidence>
<keyword evidence="3" id="KW-1185">Reference proteome</keyword>
<dbReference type="SMART" id="SM00506">
    <property type="entry name" value="A1pp"/>
    <property type="match status" value="1"/>
</dbReference>
<dbReference type="EMBL" id="JBHSHD010000008">
    <property type="protein sequence ID" value="MFC4820860.1"/>
    <property type="molecule type" value="Genomic_DNA"/>
</dbReference>
<reference evidence="3" key="1">
    <citation type="journal article" date="2019" name="Int. J. Syst. Evol. Microbiol.">
        <title>The Global Catalogue of Microorganisms (GCM) 10K type strain sequencing project: providing services to taxonomists for standard genome sequencing and annotation.</title>
        <authorList>
            <consortium name="The Broad Institute Genomics Platform"/>
            <consortium name="The Broad Institute Genome Sequencing Center for Infectious Disease"/>
            <person name="Wu L."/>
            <person name="Ma J."/>
        </authorList>
    </citation>
    <scope>NUCLEOTIDE SEQUENCE [LARGE SCALE GENOMIC DNA]</scope>
    <source>
        <strain evidence="3">CCUG 30340</strain>
    </source>
</reference>
<evidence type="ECO:0000259" key="1">
    <source>
        <dbReference type="PROSITE" id="PS51154"/>
    </source>
</evidence>
<dbReference type="PANTHER" id="PTHR11106:SF27">
    <property type="entry name" value="MACRO DOMAIN-CONTAINING PROTEIN"/>
    <property type="match status" value="1"/>
</dbReference>
<dbReference type="EC" id="3.1.1.106" evidence="2"/>
<name>A0ABV9QV17_9GAMM</name>
<feature type="domain" description="Macro" evidence="1">
    <location>
        <begin position="1"/>
        <end position="174"/>
    </location>
</feature>
<dbReference type="Proteomes" id="UP001595886">
    <property type="component" value="Unassembled WGS sequence"/>
</dbReference>
<dbReference type="RefSeq" id="WP_380020950.1">
    <property type="nucleotide sequence ID" value="NZ_JBHSHD010000008.1"/>
</dbReference>
<accession>A0ABV9QV17</accession>
<dbReference type="PANTHER" id="PTHR11106">
    <property type="entry name" value="GANGLIOSIDE INDUCED DIFFERENTIATION ASSOCIATED PROTEIN 2-RELATED"/>
    <property type="match status" value="1"/>
</dbReference>